<evidence type="ECO:0000313" key="3">
    <source>
        <dbReference type="Proteomes" id="UP001500074"/>
    </source>
</evidence>
<comment type="caution">
    <text evidence="2">The sequence shown here is derived from an EMBL/GenBank/DDBJ whole genome shotgun (WGS) entry which is preliminary data.</text>
</comment>
<gene>
    <name evidence="2" type="ORF">GCM10023342_12270</name>
</gene>
<evidence type="ECO:0000256" key="1">
    <source>
        <dbReference type="HAMAP-Rule" id="MF_00676"/>
    </source>
</evidence>
<sequence length="150" mass="16802">MLRERFWERYPLAELTGEEWEALCDGCGRCCLHKLEDEESGDIATLDVACQLLDINTCRCGDYANRSARVPGCVPLTRERVAQFRWLPASCAYRRLSERRGLADWHPLVSGDPGSVQRAGIGVASFAIAEDAIGEADWEDRIIDILSIDE</sequence>
<dbReference type="Proteomes" id="UP001500074">
    <property type="component" value="Unassembled WGS sequence"/>
</dbReference>
<dbReference type="NCBIfam" id="NF003501">
    <property type="entry name" value="PRK05170.1-5"/>
    <property type="match status" value="1"/>
</dbReference>
<dbReference type="HAMAP" id="MF_00676">
    <property type="entry name" value="UPF0260"/>
    <property type="match status" value="1"/>
</dbReference>
<dbReference type="PIRSF" id="PIRSF006173">
    <property type="entry name" value="UCP006173"/>
    <property type="match status" value="1"/>
</dbReference>
<proteinExistence type="inferred from homology"/>
<protein>
    <recommendedName>
        <fullName evidence="1">UPF0260 protein GCM10023342_12270</fullName>
    </recommendedName>
</protein>
<dbReference type="PANTHER" id="PTHR37421">
    <property type="entry name" value="UPF0260 PROTEIN YCGN"/>
    <property type="match status" value="1"/>
</dbReference>
<dbReference type="NCBIfam" id="NF003507">
    <property type="entry name" value="PRK05170.2-5"/>
    <property type="match status" value="1"/>
</dbReference>
<dbReference type="InterPro" id="IPR008228">
    <property type="entry name" value="UCP006173"/>
</dbReference>
<reference evidence="3" key="1">
    <citation type="journal article" date="2019" name="Int. J. Syst. Evol. Microbiol.">
        <title>The Global Catalogue of Microorganisms (GCM) 10K type strain sequencing project: providing services to taxonomists for standard genome sequencing and annotation.</title>
        <authorList>
            <consortium name="The Broad Institute Genomics Platform"/>
            <consortium name="The Broad Institute Genome Sequencing Center for Infectious Disease"/>
            <person name="Wu L."/>
            <person name="Ma J."/>
        </authorList>
    </citation>
    <scope>NUCLEOTIDE SEQUENCE [LARGE SCALE GENOMIC DNA]</scope>
    <source>
        <strain evidence="3">JCM 18472</strain>
    </source>
</reference>
<name>A0ABP9R9Q8_9GAMM</name>
<comment type="similarity">
    <text evidence="1">Belongs to the UPF0260 family.</text>
</comment>
<dbReference type="Pfam" id="PF03692">
    <property type="entry name" value="CxxCxxCC"/>
    <property type="match status" value="1"/>
</dbReference>
<organism evidence="2 3">
    <name type="scientific">Modicisalibacter zincidurans</name>
    <dbReference type="NCBI Taxonomy" id="1178777"/>
    <lineage>
        <taxon>Bacteria</taxon>
        <taxon>Pseudomonadati</taxon>
        <taxon>Pseudomonadota</taxon>
        <taxon>Gammaproteobacteria</taxon>
        <taxon>Oceanospirillales</taxon>
        <taxon>Halomonadaceae</taxon>
        <taxon>Modicisalibacter</taxon>
    </lineage>
</organism>
<accession>A0ABP9R9Q8</accession>
<dbReference type="PANTHER" id="PTHR37421:SF1">
    <property type="entry name" value="UPF0260 PROTEIN YCGN"/>
    <property type="match status" value="1"/>
</dbReference>
<dbReference type="InterPro" id="IPR005358">
    <property type="entry name" value="Puta_zinc/iron-chelating_dom"/>
</dbReference>
<keyword evidence="3" id="KW-1185">Reference proteome</keyword>
<dbReference type="EMBL" id="BAABKI010000013">
    <property type="protein sequence ID" value="GAA5173509.1"/>
    <property type="molecule type" value="Genomic_DNA"/>
</dbReference>
<evidence type="ECO:0000313" key="2">
    <source>
        <dbReference type="EMBL" id="GAA5173509.1"/>
    </source>
</evidence>